<organism evidence="8 9">
    <name type="scientific">Sutterella wadsworthensis HGA0223</name>
    <dbReference type="NCBI Taxonomy" id="1203554"/>
    <lineage>
        <taxon>Bacteria</taxon>
        <taxon>Pseudomonadati</taxon>
        <taxon>Pseudomonadota</taxon>
        <taxon>Betaproteobacteria</taxon>
        <taxon>Burkholderiales</taxon>
        <taxon>Sutterellaceae</taxon>
        <taxon>Sutterella</taxon>
    </lineage>
</organism>
<comment type="subcellular location">
    <subcellularLocation>
        <location evidence="1">Cell membrane</location>
        <topology evidence="1">Multi-pass membrane protein</topology>
    </subcellularLocation>
</comment>
<evidence type="ECO:0000256" key="4">
    <source>
        <dbReference type="ARBA" id="ARBA00022989"/>
    </source>
</evidence>
<keyword evidence="5 6" id="KW-0472">Membrane</keyword>
<dbReference type="PANTHER" id="PTHR35007:SF2">
    <property type="entry name" value="PILUS ASSEMBLE PROTEIN"/>
    <property type="match status" value="1"/>
</dbReference>
<evidence type="ECO:0000256" key="3">
    <source>
        <dbReference type="ARBA" id="ARBA00022692"/>
    </source>
</evidence>
<keyword evidence="9" id="KW-1185">Reference proteome</keyword>
<feature type="transmembrane region" description="Helical" evidence="6">
    <location>
        <begin position="265"/>
        <end position="291"/>
    </location>
</feature>
<protein>
    <recommendedName>
        <fullName evidence="7">Type II secretion system protein GspF domain-containing protein</fullName>
    </recommendedName>
</protein>
<dbReference type="InterPro" id="IPR018076">
    <property type="entry name" value="T2SS_GspF_dom"/>
</dbReference>
<sequence length="297" mass="33099">MNQTLIFAFFVMAMLIVVCVGYSASQAWRSLLVEQRLNQIKGSGDSRLVRWEDLLTLIARPLRRSRDLAAVERSMQQAGFIKPWQTDLFLLFRALVLIAAAVGGWVAIDIDPTHLVQKPLPPLAYLFLLFVAGRAPGWFLSELAERRQNRIRLFIPKAVDLLTICMSCGMSLEEAFDRVASEIARRAPEVAKEFRMTRYEMLVVNRTVALKRLEARSGVREMKILANSLLQSIQYGTPLTEALQSIAAEARAGQLSELEQKAGRISAVIGVPLIVLVLFPVIALIIAPAAIELARAF</sequence>
<accession>S3BL84</accession>
<evidence type="ECO:0000256" key="2">
    <source>
        <dbReference type="ARBA" id="ARBA00022475"/>
    </source>
</evidence>
<dbReference type="STRING" id="1203554.HMPREF1476_00407"/>
<dbReference type="HOGENOM" id="CLU_056917_0_1_4"/>
<feature type="transmembrane region" description="Helical" evidence="6">
    <location>
        <begin position="120"/>
        <end position="140"/>
    </location>
</feature>
<comment type="caution">
    <text evidence="8">The sequence shown here is derived from an EMBL/GenBank/DDBJ whole genome shotgun (WGS) entry which is preliminary data.</text>
</comment>
<dbReference type="PATRIC" id="fig|1203554.3.peg.389"/>
<proteinExistence type="predicted"/>
<keyword evidence="3 6" id="KW-0812">Transmembrane</keyword>
<keyword evidence="4 6" id="KW-1133">Transmembrane helix</keyword>
<name>S3BL84_9BURK</name>
<evidence type="ECO:0000256" key="6">
    <source>
        <dbReference type="SAM" id="Phobius"/>
    </source>
</evidence>
<feature type="domain" description="Type II secretion system protein GspF" evidence="7">
    <location>
        <begin position="159"/>
        <end position="286"/>
    </location>
</feature>
<dbReference type="EMBL" id="ATCF01000005">
    <property type="protein sequence ID" value="EPE01097.1"/>
    <property type="molecule type" value="Genomic_DNA"/>
</dbReference>
<reference evidence="8 9" key="1">
    <citation type="submission" date="2013-04" db="EMBL/GenBank/DDBJ databases">
        <title>The Genome Sequence of Sutterella wadsworthensis HGA0223.</title>
        <authorList>
            <consortium name="The Broad Institute Genomics Platform"/>
            <person name="Earl A."/>
            <person name="Ward D."/>
            <person name="Feldgarden M."/>
            <person name="Gevers D."/>
            <person name="Schmidt T.M."/>
            <person name="Dover J."/>
            <person name="Dai D."/>
            <person name="Walker B."/>
            <person name="Young S."/>
            <person name="Zeng Q."/>
            <person name="Gargeya S."/>
            <person name="Fitzgerald M."/>
            <person name="Haas B."/>
            <person name="Abouelleil A."/>
            <person name="Allen A.W."/>
            <person name="Alvarado L."/>
            <person name="Arachchi H.M."/>
            <person name="Berlin A.M."/>
            <person name="Chapman S.B."/>
            <person name="Gainer-Dewar J."/>
            <person name="Goldberg J."/>
            <person name="Griggs A."/>
            <person name="Gujja S."/>
            <person name="Hansen M."/>
            <person name="Howarth C."/>
            <person name="Imamovic A."/>
            <person name="Ireland A."/>
            <person name="Larimer J."/>
            <person name="McCowan C."/>
            <person name="Murphy C."/>
            <person name="Pearson M."/>
            <person name="Poon T.W."/>
            <person name="Priest M."/>
            <person name="Roberts A."/>
            <person name="Saif S."/>
            <person name="Shea T."/>
            <person name="Sisk P."/>
            <person name="Sykes S."/>
            <person name="Wortman J."/>
            <person name="Nusbaum C."/>
            <person name="Birren B."/>
        </authorList>
    </citation>
    <scope>NUCLEOTIDE SEQUENCE [LARGE SCALE GENOMIC DNA]</scope>
    <source>
        <strain evidence="8 9">HGA0223</strain>
    </source>
</reference>
<evidence type="ECO:0000259" key="7">
    <source>
        <dbReference type="Pfam" id="PF00482"/>
    </source>
</evidence>
<dbReference type="AlphaFoldDB" id="S3BL84"/>
<evidence type="ECO:0000313" key="8">
    <source>
        <dbReference type="EMBL" id="EPE01097.1"/>
    </source>
</evidence>
<gene>
    <name evidence="8" type="ORF">HMPREF1476_00407</name>
</gene>
<keyword evidence="2" id="KW-1003">Cell membrane</keyword>
<dbReference type="RefSeq" id="WP_016473805.1">
    <property type="nucleotide sequence ID" value="NZ_KE150480.1"/>
</dbReference>
<dbReference type="eggNOG" id="COG2064">
    <property type="taxonomic scope" value="Bacteria"/>
</dbReference>
<dbReference type="Proteomes" id="UP000014400">
    <property type="component" value="Unassembled WGS sequence"/>
</dbReference>
<evidence type="ECO:0000256" key="5">
    <source>
        <dbReference type="ARBA" id="ARBA00023136"/>
    </source>
</evidence>
<dbReference type="GO" id="GO:0005886">
    <property type="term" value="C:plasma membrane"/>
    <property type="evidence" value="ECO:0007669"/>
    <property type="project" value="UniProtKB-SubCell"/>
</dbReference>
<dbReference type="PANTHER" id="PTHR35007">
    <property type="entry name" value="INTEGRAL MEMBRANE PROTEIN-RELATED"/>
    <property type="match status" value="1"/>
</dbReference>
<evidence type="ECO:0000313" key="9">
    <source>
        <dbReference type="Proteomes" id="UP000014400"/>
    </source>
</evidence>
<evidence type="ECO:0000256" key="1">
    <source>
        <dbReference type="ARBA" id="ARBA00004651"/>
    </source>
</evidence>
<feature type="transmembrane region" description="Helical" evidence="6">
    <location>
        <begin position="88"/>
        <end position="108"/>
    </location>
</feature>
<feature type="transmembrane region" description="Helical" evidence="6">
    <location>
        <begin position="6"/>
        <end position="24"/>
    </location>
</feature>
<dbReference type="Pfam" id="PF00482">
    <property type="entry name" value="T2SSF"/>
    <property type="match status" value="1"/>
</dbReference>